<protein>
    <recommendedName>
        <fullName evidence="3">C-type lectin domain-containing protein</fullName>
    </recommendedName>
</protein>
<keyword evidence="2" id="KW-0732">Signal</keyword>
<dbReference type="Proteomes" id="UP000596742">
    <property type="component" value="Unassembled WGS sequence"/>
</dbReference>
<organism evidence="4 5">
    <name type="scientific">Mytilus galloprovincialis</name>
    <name type="common">Mediterranean mussel</name>
    <dbReference type="NCBI Taxonomy" id="29158"/>
    <lineage>
        <taxon>Eukaryota</taxon>
        <taxon>Metazoa</taxon>
        <taxon>Spiralia</taxon>
        <taxon>Lophotrochozoa</taxon>
        <taxon>Mollusca</taxon>
        <taxon>Bivalvia</taxon>
        <taxon>Autobranchia</taxon>
        <taxon>Pteriomorphia</taxon>
        <taxon>Mytilida</taxon>
        <taxon>Mytiloidea</taxon>
        <taxon>Mytilidae</taxon>
        <taxon>Mytilinae</taxon>
        <taxon>Mytilus</taxon>
    </lineage>
</organism>
<keyword evidence="1" id="KW-1015">Disulfide bond</keyword>
<evidence type="ECO:0000256" key="1">
    <source>
        <dbReference type="ARBA" id="ARBA00023157"/>
    </source>
</evidence>
<dbReference type="AlphaFoldDB" id="A0A8B6F1X9"/>
<dbReference type="PROSITE" id="PS00615">
    <property type="entry name" value="C_TYPE_LECTIN_1"/>
    <property type="match status" value="1"/>
</dbReference>
<dbReference type="OrthoDB" id="6122397at2759"/>
<dbReference type="PANTHER" id="PTHR22803">
    <property type="entry name" value="MANNOSE, PHOSPHOLIPASE, LECTIN RECEPTOR RELATED"/>
    <property type="match status" value="1"/>
</dbReference>
<dbReference type="EMBL" id="UYJE01005942">
    <property type="protein sequence ID" value="VDI41797.1"/>
    <property type="molecule type" value="Genomic_DNA"/>
</dbReference>
<dbReference type="SUPFAM" id="SSF56436">
    <property type="entry name" value="C-type lectin-like"/>
    <property type="match status" value="1"/>
</dbReference>
<proteinExistence type="predicted"/>
<dbReference type="CDD" id="cd00037">
    <property type="entry name" value="CLECT"/>
    <property type="match status" value="1"/>
</dbReference>
<evidence type="ECO:0000313" key="5">
    <source>
        <dbReference type="Proteomes" id="UP000596742"/>
    </source>
</evidence>
<evidence type="ECO:0000313" key="4">
    <source>
        <dbReference type="EMBL" id="VDI41797.1"/>
    </source>
</evidence>
<dbReference type="InterPro" id="IPR050111">
    <property type="entry name" value="C-type_lectin/snaclec_domain"/>
</dbReference>
<reference evidence="4" key="1">
    <citation type="submission" date="2018-11" db="EMBL/GenBank/DDBJ databases">
        <authorList>
            <person name="Alioto T."/>
            <person name="Alioto T."/>
        </authorList>
    </citation>
    <scope>NUCLEOTIDE SEQUENCE</scope>
</reference>
<name>A0A8B6F1X9_MYTGA</name>
<dbReference type="PROSITE" id="PS50041">
    <property type="entry name" value="C_TYPE_LECTIN_2"/>
    <property type="match status" value="1"/>
</dbReference>
<dbReference type="InterPro" id="IPR016186">
    <property type="entry name" value="C-type_lectin-like/link_sf"/>
</dbReference>
<feature type="domain" description="C-type lectin" evidence="3">
    <location>
        <begin position="31"/>
        <end position="149"/>
    </location>
</feature>
<comment type="caution">
    <text evidence="4">The sequence shown here is derived from an EMBL/GenBank/DDBJ whole genome shotgun (WGS) entry which is preliminary data.</text>
</comment>
<feature type="signal peptide" evidence="2">
    <location>
        <begin position="1"/>
        <end position="22"/>
    </location>
</feature>
<accession>A0A8B6F1X9</accession>
<feature type="chain" id="PRO_5033018564" description="C-type lectin domain-containing protein" evidence="2">
    <location>
        <begin position="23"/>
        <end position="160"/>
    </location>
</feature>
<dbReference type="InterPro" id="IPR016187">
    <property type="entry name" value="CTDL_fold"/>
</dbReference>
<evidence type="ECO:0000256" key="2">
    <source>
        <dbReference type="SAM" id="SignalP"/>
    </source>
</evidence>
<dbReference type="Pfam" id="PF00059">
    <property type="entry name" value="Lectin_C"/>
    <property type="match status" value="1"/>
</dbReference>
<evidence type="ECO:0000259" key="3">
    <source>
        <dbReference type="PROSITE" id="PS50041"/>
    </source>
</evidence>
<gene>
    <name evidence="4" type="ORF">MGAL_10B026938</name>
</gene>
<dbReference type="InterPro" id="IPR018378">
    <property type="entry name" value="C-type_lectin_CS"/>
</dbReference>
<dbReference type="SMART" id="SM00034">
    <property type="entry name" value="CLECT"/>
    <property type="match status" value="1"/>
</dbReference>
<keyword evidence="5" id="KW-1185">Reference proteome</keyword>
<dbReference type="InterPro" id="IPR001304">
    <property type="entry name" value="C-type_lectin-like"/>
</dbReference>
<dbReference type="Gene3D" id="3.10.100.10">
    <property type="entry name" value="Mannose-Binding Protein A, subunit A"/>
    <property type="match status" value="1"/>
</dbReference>
<sequence length="160" mass="18470">MEVYSLSVCIWYFILAFGYTNGECPLGWIHFGESCYLFSTEHLNWYFAQGSCRGHDARLAEVTTKAQADFLTDLALRFNRIDNYWLGGRDDVKEGIWIWSTTDMAFNYTSWGPGEPNGNTNANCLCLYHNLKYKWDDNVCTASFSFVCEKIYHDTDEIIG</sequence>